<dbReference type="EMBL" id="QZFV01000076">
    <property type="protein sequence ID" value="RJQ85767.1"/>
    <property type="molecule type" value="Genomic_DNA"/>
</dbReference>
<feature type="compositionally biased region" description="Gly residues" evidence="1">
    <location>
        <begin position="678"/>
        <end position="707"/>
    </location>
</feature>
<feature type="compositionally biased region" description="Gly residues" evidence="1">
    <location>
        <begin position="323"/>
        <end position="332"/>
    </location>
</feature>
<feature type="compositionally biased region" description="Polar residues" evidence="1">
    <location>
        <begin position="658"/>
        <end position="667"/>
    </location>
</feature>
<sequence>MGKKDDENSTNGFTADETGVWPDSSQSPKTNSGGDPTKDFEGLTWKQIEAAVLGGGSMQPGQEGLDQAYGNVNWQSLQTAAGIFQETQQNLAMIAQAIKEQTAALAGPDGPWKGTAATNFTTMMTTLQNKFLDLADRIGDNGGANNVPNELVNSAAYLKWAQDTIRYIDRFYAAQVLAQGNKYKLNDGRAYISQFDEAVKMMTDDMKKVAGQLAQKYHGVTVNSGQNTPPTTPSPTPPPPPPPPPPLPNPPPLPTPPPPPPITAPPGGGPGGGGPGANGGPPPLNKPPVPSPPGDLGGKGLGGNGTPSPLNNASIPSPPGDLAGKGLGGNGGAPPPLSSASIPSPPGDLGGKGLGGEGGAPPPLSSASIPPPGDLGGKGLGGNGTPSPLNNASIPSPPGDLAGKGLGGNGGAPPPLSSASIPSPPGDLGGKGVAPPPVASKFSMPPLSSPSLPAPPGANGQGNNSLGNNLKSPNSLGGNGGSQAPPPLKAPSIPPPPSDQLGGSNLHSPNLPSPPGSPGSLDNGGNLHSPNLPSPPGSPGDLGSLQSPELPAPPGSPGGLGGSGGNLHSPSIPPAPSANGLGGNNSLPGDALNHMPPGMAPPSDKTPGGGGMPMMPPGGMGGGGGMNTPSADRSDASGLVGGMKKPWVPSPPPGLGNPDTNIETPPLTSAKWAPPPSAGGGLGDGVGGPGSHGAGPGGLGKIPGAHGGSSPDAIKGLGESNLPKLPEPIVNQGGNHQQQQVPGGQQPMMPPGGMGGGGGGMNTPSADGPDAKGLLRLGDEPWASSTPDGIGDPASHGDTPPLESAKWAPPPSAGGGLGHGIGGPGAGGHGEHGSPGDGFKGLGESNLPKLPEPIVNQGGDHHQQQVPGGQQPMMPPGGMGGGGGGMNTPPADRSDANGLLVNPGEPWVGSTPDGIGDPASHGATPPLESANWATPPGGPANSAGVPHADVPGSPGEGVKGIGEAGQPKLPGQIDEQVENHQQQQQVPGNQPPMMPPGGMGGGPGGMNTPSAERPGSSELLGNNGQPWQGTTPDGVGDPSSFGATPPSDAAAWATPPDGEINGQESVGQPAENAAEQRPQQNSQPSPGAPMVPPALGGAPGIPPLPAAGRPDSAGLVGPGQERWATAAPEGIGHGDTPPAPAAQWANSSSVDTPAHPGAAVPVVSPATVPPSVPEAPKPAEPAKAQHPVADQQSPSNTGWGTGTDQSADEAPHGGGDFVRIDVVRPVDSEDISAWDVGTAEFLPGSPTGTPGSGGDREEATSTEFVQRSADPWQPPADEPADEPMLSTYQRVRGGPSEVILDEMPTCGDLPEGQQPAEPAKDAEDEAADGENEEEEEERKMADLLRQDHSAWGAPVSRSSSGVLE</sequence>
<feature type="compositionally biased region" description="Pro residues" evidence="1">
    <location>
        <begin position="484"/>
        <end position="498"/>
    </location>
</feature>
<feature type="compositionally biased region" description="Gly residues" evidence="1">
    <location>
        <begin position="374"/>
        <end position="384"/>
    </location>
</feature>
<feature type="compositionally biased region" description="Gly residues" evidence="1">
    <location>
        <begin position="877"/>
        <end position="886"/>
    </location>
</feature>
<feature type="compositionally biased region" description="Gly residues" evidence="1">
    <location>
        <begin position="348"/>
        <end position="359"/>
    </location>
</feature>
<feature type="compositionally biased region" description="Low complexity" evidence="1">
    <location>
        <begin position="539"/>
        <end position="549"/>
    </location>
</feature>
<feature type="region of interest" description="Disordered" evidence="1">
    <location>
        <begin position="1234"/>
        <end position="1364"/>
    </location>
</feature>
<feature type="compositionally biased region" description="Gly residues" evidence="1">
    <location>
        <begin position="954"/>
        <end position="963"/>
    </location>
</feature>
<dbReference type="InterPro" id="IPR036689">
    <property type="entry name" value="ESAT-6-like_sf"/>
</dbReference>
<feature type="compositionally biased region" description="Basic and acidic residues" evidence="1">
    <location>
        <begin position="1337"/>
        <end position="1348"/>
    </location>
</feature>
<comment type="caution">
    <text evidence="2">The sequence shown here is derived from an EMBL/GenBank/DDBJ whole genome shotgun (WGS) entry which is preliminary data.</text>
</comment>
<evidence type="ECO:0000313" key="2">
    <source>
        <dbReference type="EMBL" id="RJQ85767.1"/>
    </source>
</evidence>
<dbReference type="SUPFAM" id="SSF140453">
    <property type="entry name" value="EsxAB dimer-like"/>
    <property type="match status" value="1"/>
</dbReference>
<feature type="compositionally biased region" description="Pro residues" evidence="1">
    <location>
        <begin position="230"/>
        <end position="268"/>
    </location>
</feature>
<organism evidence="2 3">
    <name type="scientific">Amycolatopsis panacis</name>
    <dbReference type="NCBI Taxonomy" id="2340917"/>
    <lineage>
        <taxon>Bacteria</taxon>
        <taxon>Bacillati</taxon>
        <taxon>Actinomycetota</taxon>
        <taxon>Actinomycetes</taxon>
        <taxon>Pseudonocardiales</taxon>
        <taxon>Pseudonocardiaceae</taxon>
        <taxon>Amycolatopsis</taxon>
    </lineage>
</organism>
<feature type="compositionally biased region" description="Pro residues" evidence="1">
    <location>
        <begin position="360"/>
        <end position="373"/>
    </location>
</feature>
<feature type="compositionally biased region" description="Low complexity" evidence="1">
    <location>
        <begin position="461"/>
        <end position="476"/>
    </location>
</feature>
<protein>
    <recommendedName>
        <fullName evidence="4">WXG100 family type VII secretion target</fullName>
    </recommendedName>
</protein>
<dbReference type="RefSeq" id="WP_120023554.1">
    <property type="nucleotide sequence ID" value="NZ_QZFV01000076.1"/>
</dbReference>
<feature type="compositionally biased region" description="Low complexity" evidence="1">
    <location>
        <begin position="518"/>
        <end position="531"/>
    </location>
</feature>
<feature type="region of interest" description="Disordered" evidence="1">
    <location>
        <begin position="1"/>
        <end position="40"/>
    </location>
</feature>
<feature type="compositionally biased region" description="Low complexity" evidence="1">
    <location>
        <begin position="732"/>
        <end position="747"/>
    </location>
</feature>
<feature type="compositionally biased region" description="Acidic residues" evidence="1">
    <location>
        <begin position="1322"/>
        <end position="1336"/>
    </location>
</feature>
<dbReference type="OrthoDB" id="3298759at2"/>
<gene>
    <name evidence="2" type="ORF">D5S19_12665</name>
</gene>
<feature type="compositionally biased region" description="Gly residues" evidence="1">
    <location>
        <begin position="607"/>
        <end position="626"/>
    </location>
</feature>
<feature type="compositionally biased region" description="Polar residues" evidence="1">
    <location>
        <begin position="1019"/>
        <end position="1031"/>
    </location>
</feature>
<feature type="compositionally biased region" description="Low complexity" evidence="1">
    <location>
        <begin position="1153"/>
        <end position="1166"/>
    </location>
</feature>
<name>A0A419I4Z5_9PSEU</name>
<feature type="compositionally biased region" description="Polar residues" evidence="1">
    <location>
        <begin position="1190"/>
        <end position="1205"/>
    </location>
</feature>
<feature type="compositionally biased region" description="Gly residues" evidence="1">
    <location>
        <begin position="269"/>
        <end position="279"/>
    </location>
</feature>
<feature type="compositionally biased region" description="Pro residues" evidence="1">
    <location>
        <begin position="1167"/>
        <end position="1179"/>
    </location>
</feature>
<evidence type="ECO:0008006" key="4">
    <source>
        <dbReference type="Google" id="ProtNLM"/>
    </source>
</evidence>
<feature type="compositionally biased region" description="Gly residues" evidence="1">
    <location>
        <begin position="813"/>
        <end position="828"/>
    </location>
</feature>
<feature type="compositionally biased region" description="Gly residues" evidence="1">
    <location>
        <begin position="295"/>
        <end position="305"/>
    </location>
</feature>
<feature type="compositionally biased region" description="Gly residues" evidence="1">
    <location>
        <begin position="752"/>
        <end position="761"/>
    </location>
</feature>
<feature type="compositionally biased region" description="Polar residues" evidence="1">
    <location>
        <begin position="23"/>
        <end position="34"/>
    </location>
</feature>
<feature type="compositionally biased region" description="Pro residues" evidence="1">
    <location>
        <begin position="280"/>
        <end position="293"/>
    </location>
</feature>
<reference evidence="2 3" key="1">
    <citation type="submission" date="2018-09" db="EMBL/GenBank/DDBJ databases">
        <title>YIM PH 21725 draft genome.</title>
        <authorList>
            <person name="Miao C."/>
        </authorList>
    </citation>
    <scope>NUCLEOTIDE SEQUENCE [LARGE SCALE GENOMIC DNA]</scope>
    <source>
        <strain evidence="3">YIM PH21725</strain>
    </source>
</reference>
<evidence type="ECO:0000313" key="3">
    <source>
        <dbReference type="Proteomes" id="UP000285112"/>
    </source>
</evidence>
<feature type="compositionally biased region" description="Gly residues" evidence="1">
    <location>
        <begin position="402"/>
        <end position="411"/>
    </location>
</feature>
<keyword evidence="3" id="KW-1185">Reference proteome</keyword>
<proteinExistence type="predicted"/>
<feature type="region of interest" description="Disordered" evidence="1">
    <location>
        <begin position="220"/>
        <end position="1220"/>
    </location>
</feature>
<accession>A0A419I4Z5</accession>
<evidence type="ECO:0000256" key="1">
    <source>
        <dbReference type="SAM" id="MobiDB-lite"/>
    </source>
</evidence>
<dbReference type="Proteomes" id="UP000285112">
    <property type="component" value="Unassembled WGS sequence"/>
</dbReference>